<dbReference type="Proteomes" id="UP000289482">
    <property type="component" value="Unassembled WGS sequence"/>
</dbReference>
<proteinExistence type="predicted"/>
<dbReference type="AlphaFoldDB" id="A0A4Q1QLX7"/>
<evidence type="ECO:0000256" key="1">
    <source>
        <dbReference type="SAM" id="Phobius"/>
    </source>
</evidence>
<name>A0A4Q1QLX7_9ACTN</name>
<dbReference type="RefSeq" id="WP_129250599.1">
    <property type="nucleotide sequence ID" value="NZ_JABZEL010000009.1"/>
</dbReference>
<keyword evidence="1" id="KW-1133">Transmembrane helix</keyword>
<dbReference type="EMBL" id="SDIF01000124">
    <property type="protein sequence ID" value="RXS59941.1"/>
    <property type="molecule type" value="Genomic_DNA"/>
</dbReference>
<gene>
    <name evidence="2" type="ORF">EST54_28565</name>
</gene>
<evidence type="ECO:0000313" key="3">
    <source>
        <dbReference type="Proteomes" id="UP000289482"/>
    </source>
</evidence>
<keyword evidence="1" id="KW-0812">Transmembrane</keyword>
<accession>A0A4Q1QLX7</accession>
<evidence type="ECO:0000313" key="2">
    <source>
        <dbReference type="EMBL" id="RXS59941.1"/>
    </source>
</evidence>
<dbReference type="Pfam" id="PF22564">
    <property type="entry name" value="HAAS"/>
    <property type="match status" value="1"/>
</dbReference>
<sequence>MSNTEHPLVRNYLAAVAREAAGLSPERRNELLADLEEHIAVALAEEPASGDDGVRAVLARLGDPRTIAATALGEEPPAPQSPGFAVVRAVVRALAVLVLLGMASTLAISANPFIAAIPLIGGLWCLWAGPQWRKRDKVIGTAAALAPLLFAVVQAMIAAFGLHLGMGDAFFPVMLAAVALPAAVGFYLLWSAVRPLLGPPVRAA</sequence>
<feature type="transmembrane region" description="Helical" evidence="1">
    <location>
        <begin position="142"/>
        <end position="163"/>
    </location>
</feature>
<keyword evidence="1" id="KW-0472">Membrane</keyword>
<organism evidence="2 3">
    <name type="scientific">Streptomyces sioyaensis</name>
    <dbReference type="NCBI Taxonomy" id="67364"/>
    <lineage>
        <taxon>Bacteria</taxon>
        <taxon>Bacillati</taxon>
        <taxon>Actinomycetota</taxon>
        <taxon>Actinomycetes</taxon>
        <taxon>Kitasatosporales</taxon>
        <taxon>Streptomycetaceae</taxon>
        <taxon>Streptomyces</taxon>
    </lineage>
</organism>
<comment type="caution">
    <text evidence="2">The sequence shown here is derived from an EMBL/GenBank/DDBJ whole genome shotgun (WGS) entry which is preliminary data.</text>
</comment>
<reference evidence="2 3" key="1">
    <citation type="submission" date="2019-01" db="EMBL/GenBank/DDBJ databases">
        <title>Draft genome sequences of the type strain Streptomyces sioyaensis DSM 40032 and its novel strain, TM32, a thermotolerant antibiotics-producing actinobacterium.</title>
        <authorList>
            <person name="Nakaew N."/>
            <person name="Lumyong S."/>
            <person name="Sloan W.T."/>
            <person name="Sungthong R."/>
        </authorList>
    </citation>
    <scope>NUCLEOTIDE SEQUENCE [LARGE SCALE GENOMIC DNA]</scope>
    <source>
        <strain evidence="2 3">DSM 40032</strain>
    </source>
</reference>
<feature type="transmembrane region" description="Helical" evidence="1">
    <location>
        <begin position="113"/>
        <end position="130"/>
    </location>
</feature>
<keyword evidence="3" id="KW-1185">Reference proteome</keyword>
<dbReference type="GeneID" id="95781851"/>
<evidence type="ECO:0008006" key="4">
    <source>
        <dbReference type="Google" id="ProtNLM"/>
    </source>
</evidence>
<protein>
    <recommendedName>
        <fullName evidence="4">DUF1700 domain-containing protein</fullName>
    </recommendedName>
</protein>
<feature type="transmembrane region" description="Helical" evidence="1">
    <location>
        <begin position="169"/>
        <end position="190"/>
    </location>
</feature>